<dbReference type="AlphaFoldDB" id="A0A0F9K8R6"/>
<evidence type="ECO:0000313" key="1">
    <source>
        <dbReference type="EMBL" id="KKM71031.1"/>
    </source>
</evidence>
<proteinExistence type="predicted"/>
<organism evidence="1">
    <name type="scientific">marine sediment metagenome</name>
    <dbReference type="NCBI Taxonomy" id="412755"/>
    <lineage>
        <taxon>unclassified sequences</taxon>
        <taxon>metagenomes</taxon>
        <taxon>ecological metagenomes</taxon>
    </lineage>
</organism>
<protein>
    <submittedName>
        <fullName evidence="1">Uncharacterized protein</fullName>
    </submittedName>
</protein>
<comment type="caution">
    <text evidence="1">The sequence shown here is derived from an EMBL/GenBank/DDBJ whole genome shotgun (WGS) entry which is preliminary data.</text>
</comment>
<accession>A0A0F9K8R6</accession>
<dbReference type="EMBL" id="LAZR01009709">
    <property type="protein sequence ID" value="KKM71031.1"/>
    <property type="molecule type" value="Genomic_DNA"/>
</dbReference>
<sequence length="104" mass="12124">MFMKLNDIYEAQYISHKRGSLHWMIDKFFIPSNDDNEYWVDDPYIVLFKGKQIIGVKLEINQGRNRLKLIPDAGGRAASFAAPLNMAAMVRYLHIYSSKQLIWS</sequence>
<name>A0A0F9K8R6_9ZZZZ</name>
<reference evidence="1" key="1">
    <citation type="journal article" date="2015" name="Nature">
        <title>Complex archaea that bridge the gap between prokaryotes and eukaryotes.</title>
        <authorList>
            <person name="Spang A."/>
            <person name="Saw J.H."/>
            <person name="Jorgensen S.L."/>
            <person name="Zaremba-Niedzwiedzka K."/>
            <person name="Martijn J."/>
            <person name="Lind A.E."/>
            <person name="van Eijk R."/>
            <person name="Schleper C."/>
            <person name="Guy L."/>
            <person name="Ettema T.J."/>
        </authorList>
    </citation>
    <scope>NUCLEOTIDE SEQUENCE</scope>
</reference>
<gene>
    <name evidence="1" type="ORF">LCGC14_1434600</name>
</gene>